<dbReference type="GO" id="GO:0046933">
    <property type="term" value="F:proton-transporting ATP synthase activity, rotational mechanism"/>
    <property type="evidence" value="ECO:0007669"/>
    <property type="project" value="InterPro"/>
</dbReference>
<dbReference type="NCBIfam" id="TIGR01145">
    <property type="entry name" value="ATP_synt_delta"/>
    <property type="match status" value="1"/>
</dbReference>
<dbReference type="PRINTS" id="PR00125">
    <property type="entry name" value="ATPASEDELTA"/>
</dbReference>
<reference evidence="12 13" key="1">
    <citation type="submission" date="2020-08" db="EMBL/GenBank/DDBJ databases">
        <title>Aphidius gifuensis genome sequencing and assembly.</title>
        <authorList>
            <person name="Du Z."/>
        </authorList>
    </citation>
    <scope>NUCLEOTIDE SEQUENCE [LARGE SCALE GENOMIC DNA]</scope>
    <source>
        <strain evidence="12">YNYX2018</strain>
        <tissue evidence="12">Adults</tissue>
    </source>
</reference>
<evidence type="ECO:0000313" key="13">
    <source>
        <dbReference type="Proteomes" id="UP000639338"/>
    </source>
</evidence>
<comment type="subcellular location">
    <subcellularLocation>
        <location evidence="1">Mitochondrion inner membrane</location>
    </subcellularLocation>
</comment>
<evidence type="ECO:0000256" key="3">
    <source>
        <dbReference type="ARBA" id="ARBA00022448"/>
    </source>
</evidence>
<proteinExistence type="inferred from homology"/>
<evidence type="ECO:0000256" key="8">
    <source>
        <dbReference type="ARBA" id="ARBA00023128"/>
    </source>
</evidence>
<keyword evidence="13" id="KW-1185">Reference proteome</keyword>
<dbReference type="AlphaFoldDB" id="A0A834XQZ8"/>
<keyword evidence="10" id="KW-0066">ATP synthesis</keyword>
<evidence type="ECO:0000256" key="1">
    <source>
        <dbReference type="ARBA" id="ARBA00004273"/>
    </source>
</evidence>
<comment type="caution">
    <text evidence="12">The sequence shown here is derived from an EMBL/GenBank/DDBJ whole genome shotgun (WGS) entry which is preliminary data.</text>
</comment>
<dbReference type="HAMAP" id="MF_01416">
    <property type="entry name" value="ATP_synth_delta_bact"/>
    <property type="match status" value="1"/>
</dbReference>
<evidence type="ECO:0000256" key="6">
    <source>
        <dbReference type="ARBA" id="ARBA00022946"/>
    </source>
</evidence>
<protein>
    <recommendedName>
        <fullName evidence="11">Oligomycin sensitivity conferral protein</fullName>
    </recommendedName>
</protein>
<keyword evidence="7" id="KW-0406">Ion transport</keyword>
<evidence type="ECO:0000256" key="9">
    <source>
        <dbReference type="ARBA" id="ARBA00023136"/>
    </source>
</evidence>
<dbReference type="Pfam" id="PF00213">
    <property type="entry name" value="OSCP"/>
    <property type="match status" value="1"/>
</dbReference>
<keyword evidence="9" id="KW-0472">Membrane</keyword>
<dbReference type="SUPFAM" id="SSF47928">
    <property type="entry name" value="N-terminal domain of the delta subunit of the F1F0-ATP synthase"/>
    <property type="match status" value="1"/>
</dbReference>
<accession>A0A834XQZ8</accession>
<dbReference type="GO" id="GO:0005743">
    <property type="term" value="C:mitochondrial inner membrane"/>
    <property type="evidence" value="ECO:0007669"/>
    <property type="project" value="UniProtKB-SubCell"/>
</dbReference>
<keyword evidence="8" id="KW-0496">Mitochondrion</keyword>
<dbReference type="FunFam" id="1.10.520.20:FF:000002">
    <property type="entry name" value="ATP synthase subunit O, mitochondrial"/>
    <property type="match status" value="1"/>
</dbReference>
<evidence type="ECO:0000313" key="12">
    <source>
        <dbReference type="EMBL" id="KAF7990070.1"/>
    </source>
</evidence>
<keyword evidence="6" id="KW-0809">Transit peptide</keyword>
<dbReference type="OrthoDB" id="1262810at2759"/>
<dbReference type="InterPro" id="IPR000711">
    <property type="entry name" value="ATPase_OSCP/dsu"/>
</dbReference>
<evidence type="ECO:0000256" key="10">
    <source>
        <dbReference type="ARBA" id="ARBA00023310"/>
    </source>
</evidence>
<keyword evidence="5" id="KW-0999">Mitochondrion inner membrane</keyword>
<dbReference type="InterPro" id="IPR026015">
    <property type="entry name" value="ATP_synth_OSCP/delta_N_sf"/>
</dbReference>
<evidence type="ECO:0000256" key="4">
    <source>
        <dbReference type="ARBA" id="ARBA00022781"/>
    </source>
</evidence>
<name>A0A834XQZ8_APHGI</name>
<keyword evidence="3" id="KW-0813">Transport</keyword>
<keyword evidence="4" id="KW-0375">Hydrogen ion transport</keyword>
<dbReference type="Proteomes" id="UP000639338">
    <property type="component" value="Unassembled WGS sequence"/>
</dbReference>
<comment type="similarity">
    <text evidence="2">Belongs to the ATPase delta chain family.</text>
</comment>
<evidence type="ECO:0000256" key="2">
    <source>
        <dbReference type="ARBA" id="ARBA00007046"/>
    </source>
</evidence>
<organism evidence="12 13">
    <name type="scientific">Aphidius gifuensis</name>
    <name type="common">Parasitoid wasp</name>
    <dbReference type="NCBI Taxonomy" id="684658"/>
    <lineage>
        <taxon>Eukaryota</taxon>
        <taxon>Metazoa</taxon>
        <taxon>Ecdysozoa</taxon>
        <taxon>Arthropoda</taxon>
        <taxon>Hexapoda</taxon>
        <taxon>Insecta</taxon>
        <taxon>Pterygota</taxon>
        <taxon>Neoptera</taxon>
        <taxon>Endopterygota</taxon>
        <taxon>Hymenoptera</taxon>
        <taxon>Apocrita</taxon>
        <taxon>Ichneumonoidea</taxon>
        <taxon>Braconidae</taxon>
        <taxon>Aphidiinae</taxon>
        <taxon>Aphidius</taxon>
    </lineage>
</organism>
<dbReference type="EMBL" id="JACMRX010000005">
    <property type="protein sequence ID" value="KAF7990070.1"/>
    <property type="molecule type" value="Genomic_DNA"/>
</dbReference>
<evidence type="ECO:0000256" key="11">
    <source>
        <dbReference type="ARBA" id="ARBA00033369"/>
    </source>
</evidence>
<evidence type="ECO:0000256" key="7">
    <source>
        <dbReference type="ARBA" id="ARBA00023065"/>
    </source>
</evidence>
<dbReference type="Gene3D" id="1.10.520.20">
    <property type="entry name" value="N-terminal domain of the delta subunit of the F1F0-ATP synthase"/>
    <property type="match status" value="1"/>
</dbReference>
<gene>
    <name evidence="12" type="ORF">HCN44_009013</name>
</gene>
<dbReference type="PANTHER" id="PTHR11910">
    <property type="entry name" value="ATP SYNTHASE DELTA CHAIN"/>
    <property type="match status" value="1"/>
</dbReference>
<sequence>MATSCRLSILARKFSSSSATGQLVKTPIQVFGIDGRYASALFSAASKQSSLDAVEKDLVKVQGLMKSDTKLMDYLKDPSIKRKAKSEGFKAVGTKLNFNASTTNLLQLLAENGRLDMLNQVINSFKQIMAANRGEVVCQVTTAKTLDPESKAKLESTLKMFLKKGQTILLTANVDPAIIGGMIVSIGDRYVDMSIASKVKKYSDIIKTAV</sequence>
<evidence type="ECO:0000256" key="5">
    <source>
        <dbReference type="ARBA" id="ARBA00022792"/>
    </source>
</evidence>